<dbReference type="KEGG" id="dmr:Deima_2139"/>
<dbReference type="GO" id="GO:0005886">
    <property type="term" value="C:plasma membrane"/>
    <property type="evidence" value="ECO:0007669"/>
    <property type="project" value="TreeGrafter"/>
</dbReference>
<evidence type="ECO:0000256" key="8">
    <source>
        <dbReference type="ARBA" id="ARBA00023065"/>
    </source>
</evidence>
<evidence type="ECO:0000313" key="15">
    <source>
        <dbReference type="Proteomes" id="UP000008635"/>
    </source>
</evidence>
<dbReference type="PANTHER" id="PTHR11767">
    <property type="entry name" value="INWARD RECTIFIER POTASSIUM CHANNEL"/>
    <property type="match status" value="1"/>
</dbReference>
<dbReference type="HOGENOM" id="CLU_022738_2_0_0"/>
<dbReference type="RefSeq" id="WP_013557284.1">
    <property type="nucleotide sequence ID" value="NC_014958.1"/>
</dbReference>
<evidence type="ECO:0000256" key="11">
    <source>
        <dbReference type="SAM" id="Phobius"/>
    </source>
</evidence>
<name>E8U9P0_DEIML</name>
<feature type="transmembrane region" description="Helical" evidence="11">
    <location>
        <begin position="91"/>
        <end position="111"/>
    </location>
</feature>
<dbReference type="eggNOG" id="COG0395">
    <property type="taxonomic scope" value="Bacteria"/>
</dbReference>
<dbReference type="Gene3D" id="2.60.40.1400">
    <property type="entry name" value="G protein-activated inward rectifier potassium channel 1"/>
    <property type="match status" value="1"/>
</dbReference>
<dbReference type="SUPFAM" id="SSF81296">
    <property type="entry name" value="E set domains"/>
    <property type="match status" value="1"/>
</dbReference>
<evidence type="ECO:0000256" key="9">
    <source>
        <dbReference type="ARBA" id="ARBA00023136"/>
    </source>
</evidence>
<dbReference type="OrthoDB" id="9799090at2"/>
<dbReference type="InterPro" id="IPR013518">
    <property type="entry name" value="K_chnl_inward-rec_Kir_cyto"/>
</dbReference>
<dbReference type="Pfam" id="PF17655">
    <property type="entry name" value="IRK_C"/>
    <property type="match status" value="1"/>
</dbReference>
<keyword evidence="3" id="KW-0633">Potassium transport</keyword>
<keyword evidence="10" id="KW-0407">Ion channel</keyword>
<evidence type="ECO:0000256" key="5">
    <source>
        <dbReference type="ARBA" id="ARBA00022882"/>
    </source>
</evidence>
<keyword evidence="8" id="KW-0406">Ion transport</keyword>
<comment type="subcellular location">
    <subcellularLocation>
        <location evidence="1">Membrane</location>
        <topology evidence="1">Multi-pass membrane protein</topology>
    </subcellularLocation>
</comment>
<evidence type="ECO:0000256" key="2">
    <source>
        <dbReference type="ARBA" id="ARBA00022448"/>
    </source>
</evidence>
<keyword evidence="9 11" id="KW-0472">Membrane</keyword>
<evidence type="ECO:0000259" key="13">
    <source>
        <dbReference type="Pfam" id="PF17655"/>
    </source>
</evidence>
<evidence type="ECO:0000256" key="3">
    <source>
        <dbReference type="ARBA" id="ARBA00022538"/>
    </source>
</evidence>
<gene>
    <name evidence="14" type="ordered locus">Deima_2139</name>
</gene>
<evidence type="ECO:0000256" key="6">
    <source>
        <dbReference type="ARBA" id="ARBA00022958"/>
    </source>
</evidence>
<dbReference type="PANTHER" id="PTHR11767:SF102">
    <property type="entry name" value="INWARDLY RECTIFYING POTASSIUM CHANNEL 1, ISOFORM F"/>
    <property type="match status" value="1"/>
</dbReference>
<evidence type="ECO:0000256" key="4">
    <source>
        <dbReference type="ARBA" id="ARBA00022692"/>
    </source>
</evidence>
<dbReference type="Gene3D" id="1.10.287.70">
    <property type="match status" value="1"/>
</dbReference>
<evidence type="ECO:0000256" key="7">
    <source>
        <dbReference type="ARBA" id="ARBA00022989"/>
    </source>
</evidence>
<dbReference type="GO" id="GO:0034765">
    <property type="term" value="P:regulation of monoatomic ion transmembrane transport"/>
    <property type="evidence" value="ECO:0007669"/>
    <property type="project" value="TreeGrafter"/>
</dbReference>
<dbReference type="Pfam" id="PF07885">
    <property type="entry name" value="Ion_trans_2"/>
    <property type="match status" value="1"/>
</dbReference>
<dbReference type="InterPro" id="IPR013099">
    <property type="entry name" value="K_chnl_dom"/>
</dbReference>
<dbReference type="InterPro" id="IPR041647">
    <property type="entry name" value="IRK_C"/>
</dbReference>
<protein>
    <submittedName>
        <fullName evidence="14">Ion transport 2 domain protein</fullName>
    </submittedName>
</protein>
<evidence type="ECO:0000256" key="1">
    <source>
        <dbReference type="ARBA" id="ARBA00004141"/>
    </source>
</evidence>
<keyword evidence="7 11" id="KW-1133">Transmembrane helix</keyword>
<feature type="transmembrane region" description="Helical" evidence="11">
    <location>
        <begin position="123"/>
        <end position="144"/>
    </location>
</feature>
<keyword evidence="15" id="KW-1185">Reference proteome</keyword>
<feature type="transmembrane region" description="Helical" evidence="11">
    <location>
        <begin position="56"/>
        <end position="79"/>
    </location>
</feature>
<dbReference type="Proteomes" id="UP000008635">
    <property type="component" value="Chromosome"/>
</dbReference>
<organism evidence="14 15">
    <name type="scientific">Deinococcus maricopensis (strain DSM 21211 / LMG 22137 / NRRL B-23946 / LB-34)</name>
    <dbReference type="NCBI Taxonomy" id="709986"/>
    <lineage>
        <taxon>Bacteria</taxon>
        <taxon>Thermotogati</taxon>
        <taxon>Deinococcota</taxon>
        <taxon>Deinococci</taxon>
        <taxon>Deinococcales</taxon>
        <taxon>Deinococcaceae</taxon>
        <taxon>Deinococcus</taxon>
    </lineage>
</organism>
<dbReference type="PRINTS" id="PR01320">
    <property type="entry name" value="KIRCHANNEL"/>
</dbReference>
<dbReference type="GO" id="GO:1990573">
    <property type="term" value="P:potassium ion import across plasma membrane"/>
    <property type="evidence" value="ECO:0007669"/>
    <property type="project" value="TreeGrafter"/>
</dbReference>
<dbReference type="InterPro" id="IPR014756">
    <property type="entry name" value="Ig_E-set"/>
</dbReference>
<feature type="domain" description="Potassium channel" evidence="12">
    <location>
        <begin position="66"/>
        <end position="147"/>
    </location>
</feature>
<keyword evidence="2" id="KW-0813">Transport</keyword>
<keyword evidence="4 11" id="KW-0812">Transmembrane</keyword>
<evidence type="ECO:0000256" key="10">
    <source>
        <dbReference type="ARBA" id="ARBA00023303"/>
    </source>
</evidence>
<dbReference type="EMBL" id="CP002454">
    <property type="protein sequence ID" value="ADV67779.1"/>
    <property type="molecule type" value="Genomic_DNA"/>
</dbReference>
<evidence type="ECO:0000313" key="14">
    <source>
        <dbReference type="EMBL" id="ADV67779.1"/>
    </source>
</evidence>
<keyword evidence="6" id="KW-0630">Potassium</keyword>
<accession>E8U9P0</accession>
<dbReference type="AlphaFoldDB" id="E8U9P0"/>
<dbReference type="InterPro" id="IPR016449">
    <property type="entry name" value="K_chnl_inward-rec_Kir"/>
</dbReference>
<evidence type="ECO:0000259" key="12">
    <source>
        <dbReference type="Pfam" id="PF07885"/>
    </source>
</evidence>
<reference evidence="14 15" key="1">
    <citation type="journal article" date="2011" name="Stand. Genomic Sci.">
        <title>Complete genome sequence of Deinococcus maricopensis type strain (LB-34).</title>
        <authorList>
            <person name="Pukall R."/>
            <person name="Zeytun A."/>
            <person name="Lucas S."/>
            <person name="Lapidus A."/>
            <person name="Hammon N."/>
            <person name="Deshpande S."/>
            <person name="Nolan M."/>
            <person name="Cheng J.F."/>
            <person name="Pitluck S."/>
            <person name="Liolios K."/>
            <person name="Pagani I."/>
            <person name="Mikhailova N."/>
            <person name="Ivanova N."/>
            <person name="Mavromatis K."/>
            <person name="Pati A."/>
            <person name="Tapia R."/>
            <person name="Han C."/>
            <person name="Goodwin L."/>
            <person name="Chen A."/>
            <person name="Palaniappan K."/>
            <person name="Land M."/>
            <person name="Hauser L."/>
            <person name="Chang Y.J."/>
            <person name="Jeffries C.D."/>
            <person name="Brambilla E.M."/>
            <person name="Rohde M."/>
            <person name="Goker M."/>
            <person name="Detter J.C."/>
            <person name="Woyke T."/>
            <person name="Bristow J."/>
            <person name="Eisen J.A."/>
            <person name="Markowitz V."/>
            <person name="Hugenholtz P."/>
            <person name="Kyrpides N.C."/>
            <person name="Klenk H.P."/>
        </authorList>
    </citation>
    <scope>NUCLEOTIDE SEQUENCE [LARGE SCALE GENOMIC DNA]</scope>
    <source>
        <strain evidence="15">DSM 21211 / LMG 22137 / NRRL B-23946 / LB-34</strain>
    </source>
</reference>
<keyword evidence="5" id="KW-0851">Voltage-gated channel</keyword>
<dbReference type="SUPFAM" id="SSF81324">
    <property type="entry name" value="Voltage-gated potassium channels"/>
    <property type="match status" value="1"/>
</dbReference>
<reference evidence="15" key="2">
    <citation type="submission" date="2011-01" db="EMBL/GenBank/DDBJ databases">
        <title>The complete genome of Deinococcus maricopensis DSM 21211.</title>
        <authorList>
            <consortium name="US DOE Joint Genome Institute (JGI-PGF)"/>
            <person name="Lucas S."/>
            <person name="Copeland A."/>
            <person name="Lapidus A."/>
            <person name="Goodwin L."/>
            <person name="Pitluck S."/>
            <person name="Kyrpides N."/>
            <person name="Mavromatis K."/>
            <person name="Pagani I."/>
            <person name="Ivanova N."/>
            <person name="Ovchinnikova G."/>
            <person name="Zeytun A."/>
            <person name="Detter J.C."/>
            <person name="Han C."/>
            <person name="Land M."/>
            <person name="Hauser L."/>
            <person name="Markowitz V."/>
            <person name="Cheng J.-F."/>
            <person name="Hugenholtz P."/>
            <person name="Woyke T."/>
            <person name="Wu D."/>
            <person name="Pukall R."/>
            <person name="Gehrich-Schroeter G."/>
            <person name="Brambilla E."/>
            <person name="Klenk H.-P."/>
            <person name="Eisen J.A."/>
        </authorList>
    </citation>
    <scope>NUCLEOTIDE SEQUENCE [LARGE SCALE GENOMIC DNA]</scope>
    <source>
        <strain evidence="15">DSM 21211 / LMG 22137 / NRRL B-23946 / LB-34</strain>
    </source>
</reference>
<sequence>MTLPEPPHDLGLGRVVAEQAEERFLNKDGSFNVRREGLGWRAVSAYGDLLTVSWPVFFALLAGAYLLLNALFGAAYYALGPGALSDAPTDGYGRYLSCFFFSVQTFGTIGFGHVYPKTFAADALVTIEAFVGLLGVALATGVLFSRFSRPTHRVLFSQHAVIAPYADGRALMFRLVNGRRADLMDVNVDVVFTRFADTSVRRARQFQPLRLERASVTFFPLAWTVVHAITPDSPLWGATPEDLLAWEAEVLVVLRAVEEASHQNVHARTSYRAAEFRWGRRFVNLYRRSQRGHLAIDATRLHDTEPA</sequence>
<feature type="domain" description="Inward rectifier potassium channel C-terminal" evidence="13">
    <location>
        <begin position="154"/>
        <end position="305"/>
    </location>
</feature>
<dbReference type="GO" id="GO:0034702">
    <property type="term" value="C:monoatomic ion channel complex"/>
    <property type="evidence" value="ECO:0007669"/>
    <property type="project" value="UniProtKB-KW"/>
</dbReference>
<dbReference type="STRING" id="709986.Deima_2139"/>
<proteinExistence type="predicted"/>
<dbReference type="GO" id="GO:0005242">
    <property type="term" value="F:inward rectifier potassium channel activity"/>
    <property type="evidence" value="ECO:0007669"/>
    <property type="project" value="InterPro"/>
</dbReference>